<comment type="subcellular location">
    <subcellularLocation>
        <location evidence="3">Membrane</location>
        <topology evidence="3">Multi-pass membrane protein</topology>
    </subcellularLocation>
    <subcellularLocation>
        <location evidence="2 12">Nucleus</location>
    </subcellularLocation>
</comment>
<dbReference type="EMBL" id="SEOQ01000073">
    <property type="protein sequence ID" value="TFY70972.1"/>
    <property type="molecule type" value="Genomic_DNA"/>
</dbReference>
<organism evidence="16 17">
    <name type="scientific">Dentipellis fragilis</name>
    <dbReference type="NCBI Taxonomy" id="205917"/>
    <lineage>
        <taxon>Eukaryota</taxon>
        <taxon>Fungi</taxon>
        <taxon>Dikarya</taxon>
        <taxon>Basidiomycota</taxon>
        <taxon>Agaricomycotina</taxon>
        <taxon>Agaricomycetes</taxon>
        <taxon>Russulales</taxon>
        <taxon>Hericiaceae</taxon>
        <taxon>Dentipellis</taxon>
    </lineage>
</organism>
<evidence type="ECO:0000256" key="13">
    <source>
        <dbReference type="SAM" id="MobiDB-lite"/>
    </source>
</evidence>
<evidence type="ECO:0000256" key="8">
    <source>
        <dbReference type="ARBA" id="ARBA00022989"/>
    </source>
</evidence>
<name>A0A4Y9Z8V3_9AGAM</name>
<protein>
    <recommendedName>
        <fullName evidence="12">mRNA-capping enzyme subunit beta</fullName>
        <ecNumber evidence="12">3.6.1.74</ecNumber>
    </recommendedName>
    <alternativeName>
        <fullName evidence="12">mRNA 5'-phosphatase</fullName>
    </alternativeName>
    <alternativeName>
        <fullName evidence="12">mRNA 5'-triphosphate monophosphatase</fullName>
    </alternativeName>
</protein>
<feature type="region of interest" description="Disordered" evidence="13">
    <location>
        <begin position="300"/>
        <end position="373"/>
    </location>
</feature>
<evidence type="ECO:0000313" key="16">
    <source>
        <dbReference type="EMBL" id="TFY70972.1"/>
    </source>
</evidence>
<dbReference type="PANTHER" id="PTHR28118">
    <property type="entry name" value="POLYNUCLEOTIDE 5'-TRIPHOSPHATASE-RELATED"/>
    <property type="match status" value="1"/>
</dbReference>
<keyword evidence="17" id="KW-1185">Reference proteome</keyword>
<comment type="cofactor">
    <cofactor evidence="1 12">
        <name>Mg(2+)</name>
        <dbReference type="ChEBI" id="CHEBI:18420"/>
    </cofactor>
</comment>
<proteinExistence type="inferred from homology"/>
<evidence type="ECO:0000256" key="9">
    <source>
        <dbReference type="ARBA" id="ARBA00023136"/>
    </source>
</evidence>
<dbReference type="EC" id="3.6.1.74" evidence="12"/>
<keyword evidence="5 12" id="KW-0507">mRNA processing</keyword>
<feature type="transmembrane region" description="Helical" evidence="14">
    <location>
        <begin position="197"/>
        <end position="220"/>
    </location>
</feature>
<dbReference type="AlphaFoldDB" id="A0A4Y9Z8V3"/>
<dbReference type="GO" id="GO:0046873">
    <property type="term" value="F:metal ion transmembrane transporter activity"/>
    <property type="evidence" value="ECO:0007669"/>
    <property type="project" value="InterPro"/>
</dbReference>
<keyword evidence="6 14" id="KW-0812">Transmembrane</keyword>
<evidence type="ECO:0000256" key="11">
    <source>
        <dbReference type="ARBA" id="ARBA00047740"/>
    </source>
</evidence>
<feature type="transmembrane region" description="Helical" evidence="14">
    <location>
        <begin position="38"/>
        <end position="59"/>
    </location>
</feature>
<evidence type="ECO:0000256" key="10">
    <source>
        <dbReference type="ARBA" id="ARBA00023242"/>
    </source>
</evidence>
<comment type="caution">
    <text evidence="16">The sequence shown here is derived from an EMBL/GenBank/DDBJ whole genome shotgun (WGS) entry which is preliminary data.</text>
</comment>
<feature type="domain" description="mRNA triphosphatase Cet1-like" evidence="15">
    <location>
        <begin position="386"/>
        <end position="598"/>
    </location>
</feature>
<evidence type="ECO:0000256" key="12">
    <source>
        <dbReference type="RuleBase" id="RU367053"/>
    </source>
</evidence>
<dbReference type="STRING" id="205917.A0A4Y9Z8V3"/>
<keyword evidence="12" id="KW-0506">mRNA capping</keyword>
<evidence type="ECO:0000259" key="15">
    <source>
        <dbReference type="Pfam" id="PF02940"/>
    </source>
</evidence>
<comment type="catalytic activity">
    <reaction evidence="11">
        <text>a 5'-end triphospho-ribonucleoside in mRNA + H2O = a 5'-end diphospho-ribonucleoside in mRNA + phosphate + H(+)</text>
        <dbReference type="Rhea" id="RHEA:67004"/>
        <dbReference type="Rhea" id="RHEA-COMP:17164"/>
        <dbReference type="Rhea" id="RHEA-COMP:17165"/>
        <dbReference type="ChEBI" id="CHEBI:15377"/>
        <dbReference type="ChEBI" id="CHEBI:15378"/>
        <dbReference type="ChEBI" id="CHEBI:43474"/>
        <dbReference type="ChEBI" id="CHEBI:167616"/>
        <dbReference type="ChEBI" id="CHEBI:167618"/>
        <dbReference type="EC" id="3.6.1.74"/>
    </reaction>
    <physiologicalReaction direction="left-to-right" evidence="11">
        <dbReference type="Rhea" id="RHEA:67005"/>
    </physiologicalReaction>
</comment>
<dbReference type="PANTHER" id="PTHR28118:SF1">
    <property type="entry name" value="POLYNUCLEOTIDE 5'-TRIPHOSPHATASE CTL1-RELATED"/>
    <property type="match status" value="1"/>
</dbReference>
<dbReference type="Proteomes" id="UP000298327">
    <property type="component" value="Unassembled WGS sequence"/>
</dbReference>
<feature type="transmembrane region" description="Helical" evidence="14">
    <location>
        <begin position="6"/>
        <end position="26"/>
    </location>
</feature>
<dbReference type="OrthoDB" id="272147at2759"/>
<dbReference type="Pfam" id="PF02535">
    <property type="entry name" value="Zip"/>
    <property type="match status" value="1"/>
</dbReference>
<dbReference type="GO" id="GO:0006370">
    <property type="term" value="P:7-methylguanosine mRNA capping"/>
    <property type="evidence" value="ECO:0007669"/>
    <property type="project" value="UniProtKB-UniRule"/>
</dbReference>
<feature type="transmembrane region" description="Helical" evidence="14">
    <location>
        <begin position="232"/>
        <end position="255"/>
    </location>
</feature>
<dbReference type="GO" id="GO:0004651">
    <property type="term" value="F:polynucleotide 5'-phosphatase activity"/>
    <property type="evidence" value="ECO:0007669"/>
    <property type="project" value="UniProtKB-UniRule"/>
</dbReference>
<dbReference type="InterPro" id="IPR033469">
    <property type="entry name" value="CYTH-like_dom_sf"/>
</dbReference>
<dbReference type="Pfam" id="PF02940">
    <property type="entry name" value="mRNA_triPase"/>
    <property type="match status" value="1"/>
</dbReference>
<keyword evidence="7 12" id="KW-0378">Hydrolase</keyword>
<evidence type="ECO:0000256" key="1">
    <source>
        <dbReference type="ARBA" id="ARBA00001946"/>
    </source>
</evidence>
<evidence type="ECO:0000313" key="17">
    <source>
        <dbReference type="Proteomes" id="UP000298327"/>
    </source>
</evidence>
<dbReference type="InterPro" id="IPR037009">
    <property type="entry name" value="mRNA_triPase_Cet1_sf"/>
</dbReference>
<comment type="subunit">
    <text evidence="12">Heterodimer. The mRNA-capping enzyme is composed of two separate chains alpha and beta, respectively a mRNA guanylyltransferase and an mRNA 5'-triphosphate monophosphatase.</text>
</comment>
<evidence type="ECO:0000256" key="3">
    <source>
        <dbReference type="ARBA" id="ARBA00004141"/>
    </source>
</evidence>
<evidence type="ECO:0000256" key="7">
    <source>
        <dbReference type="ARBA" id="ARBA00022801"/>
    </source>
</evidence>
<comment type="function">
    <text evidence="12">First step of mRNA capping. Converts the 5'-triphosphate end of a nascent mRNA chain into a diphosphate end.</text>
</comment>
<dbReference type="InterPro" id="IPR003689">
    <property type="entry name" value="ZIP"/>
</dbReference>
<comment type="similarity">
    <text evidence="4 12">Belongs to the fungal TPase family.</text>
</comment>
<evidence type="ECO:0000256" key="4">
    <source>
        <dbReference type="ARBA" id="ARBA00006345"/>
    </source>
</evidence>
<evidence type="ECO:0000256" key="2">
    <source>
        <dbReference type="ARBA" id="ARBA00004123"/>
    </source>
</evidence>
<reference evidence="16 17" key="1">
    <citation type="submission" date="2019-02" db="EMBL/GenBank/DDBJ databases">
        <title>Genome sequencing of the rare red list fungi Dentipellis fragilis.</title>
        <authorList>
            <person name="Buettner E."/>
            <person name="Kellner H."/>
        </authorList>
    </citation>
    <scope>NUCLEOTIDE SEQUENCE [LARGE SCALE GENOMIC DNA]</scope>
    <source>
        <strain evidence="16 17">DSM 105465</strain>
    </source>
</reference>
<dbReference type="SUPFAM" id="SSF55154">
    <property type="entry name" value="CYTH-like phosphatases"/>
    <property type="match status" value="1"/>
</dbReference>
<evidence type="ECO:0000256" key="5">
    <source>
        <dbReference type="ARBA" id="ARBA00022664"/>
    </source>
</evidence>
<accession>A0A4Y9Z8V3</accession>
<gene>
    <name evidence="16" type="ORF">EVG20_g2037</name>
</gene>
<dbReference type="InterPro" id="IPR040343">
    <property type="entry name" value="Cet1/Ctl1"/>
</dbReference>
<dbReference type="Gene3D" id="3.20.100.10">
    <property type="entry name" value="mRNA triphosphatase Cet1-like"/>
    <property type="match status" value="1"/>
</dbReference>
<evidence type="ECO:0000256" key="6">
    <source>
        <dbReference type="ARBA" id="ARBA00022692"/>
    </source>
</evidence>
<keyword evidence="10 12" id="KW-0539">Nucleus</keyword>
<dbReference type="CDD" id="cd07470">
    <property type="entry name" value="CYTH-like_mRNA_RTPase"/>
    <property type="match status" value="1"/>
</dbReference>
<keyword evidence="9 14" id="KW-0472">Membrane</keyword>
<feature type="transmembrane region" description="Helical" evidence="14">
    <location>
        <begin position="71"/>
        <end position="90"/>
    </location>
</feature>
<keyword evidence="8 14" id="KW-1133">Transmembrane helix</keyword>
<evidence type="ECO:0000256" key="14">
    <source>
        <dbReference type="SAM" id="Phobius"/>
    </source>
</evidence>
<dbReference type="GO" id="GO:0016020">
    <property type="term" value="C:membrane"/>
    <property type="evidence" value="ECO:0007669"/>
    <property type="project" value="UniProtKB-SubCell"/>
</dbReference>
<sequence length="647" mass="70164">MLSFFTLFILAGLLGLTSFGVGILPLSFSYSKTHLAQLSALGTGLLLGTALGVVVPEGIETILHSGVRSEIPAPTIGLSLLVGFSVMLLLEQLSSSHAHGTHVFRASSSSQSNGVPGSRPSIESSFDVELGELENEEGIPPSTPEAAPNRRQVLEREEKLPAYPLTIGLVFHGLTDGFALGASALSSDSSSASNVSFIVFLALIIHKVPTALAFTTSLLSTSLSRVECRRHLTVFSSSTPAGAIVAYSLFSLLGITDQYKVGIFLLISSGGLADAHGGRLEISDGFRACRGCTSDQLGNWPHSHSLPPPCTPALRPGRHSTTYPTMGTREPAQYASGSESDADNRRPLKRARRSPPSDRPNGNGYASTSPTLPPLSLSILGVEPLDEFIHEVADFVHHTIMRRPPDLQGLVEVEAKVGVLRDKASGRRITLPVLVESILTPNEVDCRFESNMSAAQHKHFNTLLNNLKAASDQPGHPSSPLSYAHLRLVDSFYPPENPRDRDKIRVTRDEKTGEVVECLKKVRLANLDIYSPKRGADWRISVNVEVPVSHPIGSPTHTRRKDRLSYKHEEFRIDLTQVTSTAGPNQQPELLHELEVEFANHALLLATAAKRGDTTVPEEESWAFDELIRAFVNNARILVRNTGDGWQ</sequence>
<dbReference type="GO" id="GO:0031533">
    <property type="term" value="C:mRNA capping enzyme complex"/>
    <property type="evidence" value="ECO:0007669"/>
    <property type="project" value="UniProtKB-UniRule"/>
</dbReference>
<dbReference type="InterPro" id="IPR004206">
    <property type="entry name" value="mRNA_triPase_Cet1"/>
</dbReference>
<dbReference type="GO" id="GO:0140818">
    <property type="term" value="F:mRNA 5'-triphosphate monophosphatase activity"/>
    <property type="evidence" value="ECO:0007669"/>
    <property type="project" value="UniProtKB-EC"/>
</dbReference>
<feature type="transmembrane region" description="Helical" evidence="14">
    <location>
        <begin position="160"/>
        <end position="185"/>
    </location>
</feature>